<evidence type="ECO:0000313" key="3">
    <source>
        <dbReference type="Proteomes" id="UP001141259"/>
    </source>
</evidence>
<sequence>MEVVEIARVTADELLHDLAGVLERVAAGENVEVVEDGVPIAVISPPDFAEAMIGGMVKAGILPSDWQEKQAELKRWLLTDPPLAAQPHEQSLSETLIEMREEETR</sequence>
<dbReference type="EMBL" id="JANYMP010000002">
    <property type="protein sequence ID" value="MCS7476531.1"/>
    <property type="molecule type" value="Genomic_DNA"/>
</dbReference>
<reference evidence="2" key="1">
    <citation type="submission" date="2022-08" db="EMBL/GenBank/DDBJ databases">
        <authorList>
            <person name="Tistechok S."/>
            <person name="Samborskyy M."/>
            <person name="Roman I."/>
        </authorList>
    </citation>
    <scope>NUCLEOTIDE SEQUENCE</scope>
    <source>
        <strain evidence="2">DSM 103496</strain>
    </source>
</reference>
<dbReference type="RefSeq" id="WP_259622021.1">
    <property type="nucleotide sequence ID" value="NZ_JANYMP010000002.1"/>
</dbReference>
<protein>
    <submittedName>
        <fullName evidence="2">Type II toxin-antitoxin system prevent-host-death family antitoxin</fullName>
    </submittedName>
</protein>
<organism evidence="2 3">
    <name type="scientific">Umezawaea endophytica</name>
    <dbReference type="NCBI Taxonomy" id="1654476"/>
    <lineage>
        <taxon>Bacteria</taxon>
        <taxon>Bacillati</taxon>
        <taxon>Actinomycetota</taxon>
        <taxon>Actinomycetes</taxon>
        <taxon>Pseudonocardiales</taxon>
        <taxon>Pseudonocardiaceae</taxon>
        <taxon>Umezawaea</taxon>
    </lineage>
</organism>
<evidence type="ECO:0000256" key="1">
    <source>
        <dbReference type="SAM" id="MobiDB-lite"/>
    </source>
</evidence>
<dbReference type="AlphaFoldDB" id="A0A9X2VH76"/>
<keyword evidence="3" id="KW-1185">Reference proteome</keyword>
<proteinExistence type="predicted"/>
<feature type="region of interest" description="Disordered" evidence="1">
    <location>
        <begin position="84"/>
        <end position="105"/>
    </location>
</feature>
<accession>A0A9X2VH76</accession>
<name>A0A9X2VH76_9PSEU</name>
<dbReference type="NCBIfam" id="TIGR01552">
    <property type="entry name" value="phd_fam"/>
    <property type="match status" value="1"/>
</dbReference>
<gene>
    <name evidence="2" type="ORF">NZH93_06680</name>
</gene>
<comment type="caution">
    <text evidence="2">The sequence shown here is derived from an EMBL/GenBank/DDBJ whole genome shotgun (WGS) entry which is preliminary data.</text>
</comment>
<dbReference type="Proteomes" id="UP001141259">
    <property type="component" value="Unassembled WGS sequence"/>
</dbReference>
<evidence type="ECO:0000313" key="2">
    <source>
        <dbReference type="EMBL" id="MCS7476531.1"/>
    </source>
</evidence>